<protein>
    <recommendedName>
        <fullName evidence="4">CBS domain-containing protein</fullName>
    </recommendedName>
</protein>
<evidence type="ECO:0000259" key="4">
    <source>
        <dbReference type="PROSITE" id="PS51371"/>
    </source>
</evidence>
<evidence type="ECO:0000313" key="5">
    <source>
        <dbReference type="EMBL" id="AUX42554.1"/>
    </source>
</evidence>
<evidence type="ECO:0000256" key="2">
    <source>
        <dbReference type="PROSITE-ProRule" id="PRU00703"/>
    </source>
</evidence>
<dbReference type="Gene3D" id="3.10.580.10">
    <property type="entry name" value="CBS-domain"/>
    <property type="match status" value="1"/>
</dbReference>
<sequence length="267" mass="28126">MSPETTDGELPTPRQPLRSAHIAGADGEVSTVATVYCPAQERSAALAECQACQRFHALHAGAGARATSVVCHTGQAASDGSAASAHGDQAELLRDMGRPVDPETPLAEVMARNVLCVRPDVDLDQIVALLVRHGINGMPVVDEAGKPVGMVSRADVLRAAQERGDTAEAARVTARLDDGALLEIEPGLRVLDPVPLTASDVMTAVVVKLHESASIRQAAALMAYEGVHRLPIVSDDGKVVGILSSLDVLRWFARRCGYLIPAGRRRA</sequence>
<dbReference type="PANTHER" id="PTHR43080:SF2">
    <property type="entry name" value="CBS DOMAIN-CONTAINING PROTEIN"/>
    <property type="match status" value="1"/>
</dbReference>
<dbReference type="Proteomes" id="UP000238348">
    <property type="component" value="Chromosome"/>
</dbReference>
<dbReference type="PROSITE" id="PS51371">
    <property type="entry name" value="CBS"/>
    <property type="match status" value="2"/>
</dbReference>
<feature type="domain" description="CBS" evidence="4">
    <location>
        <begin position="110"/>
        <end position="166"/>
    </location>
</feature>
<name>A0A2L0ETE7_SORCE</name>
<dbReference type="InterPro" id="IPR046342">
    <property type="entry name" value="CBS_dom_sf"/>
</dbReference>
<dbReference type="SMART" id="SM00116">
    <property type="entry name" value="CBS"/>
    <property type="match status" value="2"/>
</dbReference>
<reference evidence="5 6" key="1">
    <citation type="submission" date="2015-09" db="EMBL/GenBank/DDBJ databases">
        <title>Sorangium comparison.</title>
        <authorList>
            <person name="Zaburannyi N."/>
            <person name="Bunk B."/>
            <person name="Overmann J."/>
            <person name="Mueller R."/>
        </authorList>
    </citation>
    <scope>NUCLEOTIDE SEQUENCE [LARGE SCALE GENOMIC DNA]</scope>
    <source>
        <strain evidence="5 6">So ce26</strain>
    </source>
</reference>
<dbReference type="InterPro" id="IPR051257">
    <property type="entry name" value="Diverse_CBS-Domain"/>
</dbReference>
<dbReference type="EMBL" id="CP012673">
    <property type="protein sequence ID" value="AUX42554.1"/>
    <property type="molecule type" value="Genomic_DNA"/>
</dbReference>
<gene>
    <name evidence="5" type="ORF">SOCE26_039870</name>
</gene>
<dbReference type="Pfam" id="PF00571">
    <property type="entry name" value="CBS"/>
    <property type="match status" value="2"/>
</dbReference>
<dbReference type="PANTHER" id="PTHR43080">
    <property type="entry name" value="CBS DOMAIN-CONTAINING PROTEIN CBSX3, MITOCHONDRIAL"/>
    <property type="match status" value="1"/>
</dbReference>
<keyword evidence="1 2" id="KW-0129">CBS domain</keyword>
<evidence type="ECO:0000256" key="1">
    <source>
        <dbReference type="ARBA" id="ARBA00023122"/>
    </source>
</evidence>
<dbReference type="SUPFAM" id="SSF54631">
    <property type="entry name" value="CBS-domain pair"/>
    <property type="match status" value="1"/>
</dbReference>
<dbReference type="InterPro" id="IPR000644">
    <property type="entry name" value="CBS_dom"/>
</dbReference>
<proteinExistence type="predicted"/>
<accession>A0A2L0ETE7</accession>
<dbReference type="OrthoDB" id="9802114at2"/>
<evidence type="ECO:0000256" key="3">
    <source>
        <dbReference type="SAM" id="MobiDB-lite"/>
    </source>
</evidence>
<feature type="region of interest" description="Disordered" evidence="3">
    <location>
        <begin position="1"/>
        <end position="23"/>
    </location>
</feature>
<dbReference type="RefSeq" id="WP_104981352.1">
    <property type="nucleotide sequence ID" value="NZ_CP012673.1"/>
</dbReference>
<evidence type="ECO:0000313" key="6">
    <source>
        <dbReference type="Proteomes" id="UP000238348"/>
    </source>
</evidence>
<organism evidence="5 6">
    <name type="scientific">Sorangium cellulosum</name>
    <name type="common">Polyangium cellulosum</name>
    <dbReference type="NCBI Taxonomy" id="56"/>
    <lineage>
        <taxon>Bacteria</taxon>
        <taxon>Pseudomonadati</taxon>
        <taxon>Myxococcota</taxon>
        <taxon>Polyangia</taxon>
        <taxon>Polyangiales</taxon>
        <taxon>Polyangiaceae</taxon>
        <taxon>Sorangium</taxon>
    </lineage>
</organism>
<dbReference type="AlphaFoldDB" id="A0A2L0ETE7"/>
<feature type="domain" description="CBS" evidence="4">
    <location>
        <begin position="202"/>
        <end position="259"/>
    </location>
</feature>